<name>A0ABS3HV83_9ENTE</name>
<reference evidence="1 2" key="1">
    <citation type="submission" date="2021-03" db="EMBL/GenBank/DDBJ databases">
        <title>Enterococcal diversity collection.</title>
        <authorList>
            <person name="Gilmore M.S."/>
            <person name="Schwartzman J."/>
            <person name="Van Tyne D."/>
            <person name="Martin M."/>
            <person name="Earl A.M."/>
            <person name="Manson A.L."/>
            <person name="Straub T."/>
            <person name="Salamzade R."/>
            <person name="Saavedra J."/>
            <person name="Lebreton F."/>
            <person name="Prichula J."/>
            <person name="Schaufler K."/>
            <person name="Gaca A."/>
            <person name="Sgardioli B."/>
            <person name="Wagenaar J."/>
            <person name="Strong T."/>
        </authorList>
    </citation>
    <scope>NUCLEOTIDE SEQUENCE [LARGE SCALE GENOMIC DNA]</scope>
    <source>
        <strain evidence="1 2">DIV0080</strain>
    </source>
</reference>
<dbReference type="RefSeq" id="WP_206966802.1">
    <property type="nucleotide sequence ID" value="NZ_JAFLVX010000020.1"/>
</dbReference>
<dbReference type="InterPro" id="IPR010434">
    <property type="entry name" value="DUF1033"/>
</dbReference>
<dbReference type="EMBL" id="JAFLVX010000020">
    <property type="protein sequence ID" value="MBO0477122.1"/>
    <property type="molecule type" value="Genomic_DNA"/>
</dbReference>
<evidence type="ECO:0000313" key="2">
    <source>
        <dbReference type="Proteomes" id="UP000664857"/>
    </source>
</evidence>
<gene>
    <name evidence="1" type="ORF">DOK76_08565</name>
</gene>
<sequence length="119" mass="14589">MYQVITMYGENEPWWFFEDWQEDIIEEKEYQDFNEAMSYFHQIAKQLHKEYEELREKDPWMVAFWNEGELIYCEDCDEELQAYKGLMILKNHEKLDIGECGEDETANNCRKAKCCPRHR</sequence>
<dbReference type="Pfam" id="PF06279">
    <property type="entry name" value="DUF1033"/>
    <property type="match status" value="1"/>
</dbReference>
<accession>A0ABS3HV83</accession>
<comment type="caution">
    <text evidence="1">The sequence shown here is derived from an EMBL/GenBank/DDBJ whole genome shotgun (WGS) entry which is preliminary data.</text>
</comment>
<dbReference type="Proteomes" id="UP000664857">
    <property type="component" value="Unassembled WGS sequence"/>
</dbReference>
<keyword evidence="2" id="KW-1185">Reference proteome</keyword>
<organism evidence="1 2">
    <name type="scientific">Candidatus Vagococcus giribetii</name>
    <dbReference type="NCBI Taxonomy" id="2230876"/>
    <lineage>
        <taxon>Bacteria</taxon>
        <taxon>Bacillati</taxon>
        <taxon>Bacillota</taxon>
        <taxon>Bacilli</taxon>
        <taxon>Lactobacillales</taxon>
        <taxon>Enterococcaceae</taxon>
        <taxon>Vagococcus</taxon>
    </lineage>
</organism>
<evidence type="ECO:0000313" key="1">
    <source>
        <dbReference type="EMBL" id="MBO0477122.1"/>
    </source>
</evidence>
<protein>
    <submittedName>
        <fullName evidence="1">DUF1033 family protein</fullName>
    </submittedName>
</protein>
<proteinExistence type="predicted"/>